<evidence type="ECO:0000313" key="10">
    <source>
        <dbReference type="EMBL" id="KAG0523722.1"/>
    </source>
</evidence>
<dbReference type="PROSITE" id="PS51294">
    <property type="entry name" value="HTH_MYB"/>
    <property type="match status" value="2"/>
</dbReference>
<accession>A0A921U9H6</accession>
<evidence type="ECO:0000256" key="6">
    <source>
        <dbReference type="ARBA" id="ARBA00023242"/>
    </source>
</evidence>
<dbReference type="GO" id="GO:0005634">
    <property type="term" value="C:nucleus"/>
    <property type="evidence" value="ECO:0007669"/>
    <property type="project" value="UniProtKB-SubCell"/>
</dbReference>
<dbReference type="FunFam" id="1.10.10.60:FF:000060">
    <property type="entry name" value="MYB transcription factor"/>
    <property type="match status" value="1"/>
</dbReference>
<evidence type="ECO:0000256" key="1">
    <source>
        <dbReference type="ARBA" id="ARBA00004123"/>
    </source>
</evidence>
<dbReference type="PROSITE" id="PS50090">
    <property type="entry name" value="MYB_LIKE"/>
    <property type="match status" value="2"/>
</dbReference>
<dbReference type="InterPro" id="IPR001005">
    <property type="entry name" value="SANT/Myb"/>
</dbReference>
<dbReference type="InterPro" id="IPR050560">
    <property type="entry name" value="MYB_TF"/>
</dbReference>
<feature type="domain" description="Myb-like" evidence="8">
    <location>
        <begin position="420"/>
        <end position="470"/>
    </location>
</feature>
<dbReference type="PANTHER" id="PTHR45614:SF175">
    <property type="entry name" value="TRANSCRIPTION FACTOR MYB105-RELATED"/>
    <property type="match status" value="1"/>
</dbReference>
<organism evidence="10 11">
    <name type="scientific">Sorghum bicolor</name>
    <name type="common">Sorghum</name>
    <name type="synonym">Sorghum vulgare</name>
    <dbReference type="NCBI Taxonomy" id="4558"/>
    <lineage>
        <taxon>Eukaryota</taxon>
        <taxon>Viridiplantae</taxon>
        <taxon>Streptophyta</taxon>
        <taxon>Embryophyta</taxon>
        <taxon>Tracheophyta</taxon>
        <taxon>Spermatophyta</taxon>
        <taxon>Magnoliopsida</taxon>
        <taxon>Liliopsida</taxon>
        <taxon>Poales</taxon>
        <taxon>Poaceae</taxon>
        <taxon>PACMAD clade</taxon>
        <taxon>Panicoideae</taxon>
        <taxon>Andropogonodae</taxon>
        <taxon>Andropogoneae</taxon>
        <taxon>Sorghinae</taxon>
        <taxon>Sorghum</taxon>
    </lineage>
</organism>
<dbReference type="SUPFAM" id="SSF46689">
    <property type="entry name" value="Homeodomain-like"/>
    <property type="match status" value="1"/>
</dbReference>
<sequence length="691" mass="71450">MMSKARANVAGVGRVDEAVRACVRACVRARLARGQSGSGTVRAGLPPVQLKRKVPVVAAVRACMFMSCHQGSPAIDPSSGNAMQAAGLFIVGTLLSNISWWLAAPRTPPTPAPRSYRPRLSSPAPVPGGLPCPATAIPDPDPEQPPPPARINGCRRPASQPRPPPQTIPSPFPPPQQQEQQLAYPTVKSTRAPPGPPSSPAVRACGAAERSIHLTGGCVRCLPACLPASLPVALASSSSSSLQPAVRVSAAAEEERAVRACPPAPTRTPSSSPQLISRAPRPPTRTGTSTMPCSSAAPTWLLRVASAADQASSSSSSKGGGRVLTAGTTGTTMDTAATAAAAGCGGNGGGGGGSNAADLQESSSSGQSRLAARGHWRPAEDAKLRELVALYGPQNWNLIAEKLDGRSGKSCRLRWFNQLDPRISKRPFSDEEEERLMAAHRFYGNKWAMIARLFPGRTDNAVKNHWHVIMARKYREQSTAYRRRKLNQAVQRKLEASAAAVATMPPAAGSTGDVVGAALGHHHHQLLAAAAAAAHDAAYGFAAADPYGAFGFRQYYPFPPASAEDTPPPPPPPFCLFPGPSSAAALHADSRRLPWPSSSSSDAAAAAAGGGRYGEPQQQLLLPVVHGGSWIDGVGVAVAGGHHEAQFVLGNNGGAFEGTTRQQGAAAGAHFEAAAAAPPPAFIDFLGVGAT</sequence>
<dbReference type="GO" id="GO:0003677">
    <property type="term" value="F:DNA binding"/>
    <property type="evidence" value="ECO:0007669"/>
    <property type="project" value="UniProtKB-KW"/>
</dbReference>
<feature type="domain" description="HTH myb-type" evidence="9">
    <location>
        <begin position="420"/>
        <end position="474"/>
    </location>
</feature>
<keyword evidence="2" id="KW-0677">Repeat</keyword>
<dbReference type="FunFam" id="1.10.10.60:FF:000356">
    <property type="entry name" value="MYB transcription factor"/>
    <property type="match status" value="1"/>
</dbReference>
<gene>
    <name evidence="10" type="ORF">BDA96_07G147000</name>
</gene>
<protein>
    <submittedName>
        <fullName evidence="10">Uncharacterized protein</fullName>
    </submittedName>
</protein>
<feature type="region of interest" description="Disordered" evidence="7">
    <location>
        <begin position="107"/>
        <end position="203"/>
    </location>
</feature>
<dbReference type="SMART" id="SM00717">
    <property type="entry name" value="SANT"/>
    <property type="match status" value="2"/>
</dbReference>
<reference evidence="10" key="2">
    <citation type="submission" date="2020-10" db="EMBL/GenBank/DDBJ databases">
        <authorList>
            <person name="Cooper E.A."/>
            <person name="Brenton Z.W."/>
            <person name="Flinn B.S."/>
            <person name="Jenkins J."/>
            <person name="Shu S."/>
            <person name="Flowers D."/>
            <person name="Luo F."/>
            <person name="Wang Y."/>
            <person name="Xia P."/>
            <person name="Barry K."/>
            <person name="Daum C."/>
            <person name="Lipzen A."/>
            <person name="Yoshinaga Y."/>
            <person name="Schmutz J."/>
            <person name="Saski C."/>
            <person name="Vermerris W."/>
            <person name="Kresovich S."/>
        </authorList>
    </citation>
    <scope>NUCLEOTIDE SEQUENCE</scope>
</reference>
<feature type="compositionally biased region" description="Pro residues" evidence="7">
    <location>
        <begin position="160"/>
        <end position="176"/>
    </location>
</feature>
<name>A0A921U9H6_SORBI</name>
<evidence type="ECO:0000256" key="2">
    <source>
        <dbReference type="ARBA" id="ARBA00022737"/>
    </source>
</evidence>
<dbReference type="PANTHER" id="PTHR45614">
    <property type="entry name" value="MYB PROTEIN-RELATED"/>
    <property type="match status" value="1"/>
</dbReference>
<proteinExistence type="predicted"/>
<comment type="subcellular location">
    <subcellularLocation>
        <location evidence="1">Nucleus</location>
    </subcellularLocation>
</comment>
<feature type="region of interest" description="Disordered" evidence="7">
    <location>
        <begin position="587"/>
        <end position="611"/>
    </location>
</feature>
<feature type="region of interest" description="Disordered" evidence="7">
    <location>
        <begin position="349"/>
        <end position="373"/>
    </location>
</feature>
<evidence type="ECO:0000256" key="4">
    <source>
        <dbReference type="ARBA" id="ARBA00023125"/>
    </source>
</evidence>
<keyword evidence="5" id="KW-0804">Transcription</keyword>
<evidence type="ECO:0000256" key="7">
    <source>
        <dbReference type="SAM" id="MobiDB-lite"/>
    </source>
</evidence>
<dbReference type="EMBL" id="CM027686">
    <property type="protein sequence ID" value="KAG0523722.1"/>
    <property type="molecule type" value="Genomic_DNA"/>
</dbReference>
<dbReference type="Proteomes" id="UP000807115">
    <property type="component" value="Chromosome 7"/>
</dbReference>
<feature type="compositionally biased region" description="Low complexity" evidence="7">
    <location>
        <begin position="597"/>
        <end position="607"/>
    </location>
</feature>
<evidence type="ECO:0000256" key="5">
    <source>
        <dbReference type="ARBA" id="ARBA00023163"/>
    </source>
</evidence>
<reference evidence="10" key="1">
    <citation type="journal article" date="2019" name="BMC Genomics">
        <title>A new reference genome for Sorghum bicolor reveals high levels of sequence similarity between sweet and grain genotypes: implications for the genetics of sugar metabolism.</title>
        <authorList>
            <person name="Cooper E.A."/>
            <person name="Brenton Z.W."/>
            <person name="Flinn B.S."/>
            <person name="Jenkins J."/>
            <person name="Shu S."/>
            <person name="Flowers D."/>
            <person name="Luo F."/>
            <person name="Wang Y."/>
            <person name="Xia P."/>
            <person name="Barry K."/>
            <person name="Daum C."/>
            <person name="Lipzen A."/>
            <person name="Yoshinaga Y."/>
            <person name="Schmutz J."/>
            <person name="Saski C."/>
            <person name="Vermerris W."/>
            <person name="Kresovich S."/>
        </authorList>
    </citation>
    <scope>NUCLEOTIDE SEQUENCE</scope>
</reference>
<keyword evidence="6" id="KW-0539">Nucleus</keyword>
<feature type="region of interest" description="Disordered" evidence="7">
    <location>
        <begin position="257"/>
        <end position="293"/>
    </location>
</feature>
<evidence type="ECO:0000256" key="3">
    <source>
        <dbReference type="ARBA" id="ARBA00023015"/>
    </source>
</evidence>
<dbReference type="PRINTS" id="PR01217">
    <property type="entry name" value="PRICHEXTENSN"/>
</dbReference>
<dbReference type="AlphaFoldDB" id="A0A921U9H6"/>
<feature type="domain" description="Myb-like" evidence="8">
    <location>
        <begin position="373"/>
        <end position="419"/>
    </location>
</feature>
<keyword evidence="3" id="KW-0805">Transcription regulation</keyword>
<dbReference type="Gene3D" id="1.10.10.60">
    <property type="entry name" value="Homeodomain-like"/>
    <property type="match status" value="2"/>
</dbReference>
<evidence type="ECO:0000259" key="9">
    <source>
        <dbReference type="PROSITE" id="PS51294"/>
    </source>
</evidence>
<keyword evidence="4" id="KW-0238">DNA-binding</keyword>
<dbReference type="Pfam" id="PF13921">
    <property type="entry name" value="Myb_DNA-bind_6"/>
    <property type="match status" value="1"/>
</dbReference>
<dbReference type="InterPro" id="IPR017930">
    <property type="entry name" value="Myb_dom"/>
</dbReference>
<feature type="domain" description="HTH myb-type" evidence="9">
    <location>
        <begin position="373"/>
        <end position="419"/>
    </location>
</feature>
<evidence type="ECO:0000259" key="8">
    <source>
        <dbReference type="PROSITE" id="PS50090"/>
    </source>
</evidence>
<evidence type="ECO:0000313" key="11">
    <source>
        <dbReference type="Proteomes" id="UP000807115"/>
    </source>
</evidence>
<dbReference type="CDD" id="cd00167">
    <property type="entry name" value="SANT"/>
    <property type="match status" value="2"/>
</dbReference>
<dbReference type="InterPro" id="IPR009057">
    <property type="entry name" value="Homeodomain-like_sf"/>
</dbReference>
<comment type="caution">
    <text evidence="10">The sequence shown here is derived from an EMBL/GenBank/DDBJ whole genome shotgun (WGS) entry which is preliminary data.</text>
</comment>